<proteinExistence type="predicted"/>
<evidence type="ECO:0000313" key="3">
    <source>
        <dbReference type="Proteomes" id="UP001154282"/>
    </source>
</evidence>
<protein>
    <submittedName>
        <fullName evidence="2">Uncharacterized protein</fullName>
    </submittedName>
</protein>
<evidence type="ECO:0000256" key="1">
    <source>
        <dbReference type="SAM" id="Coils"/>
    </source>
</evidence>
<dbReference type="Proteomes" id="UP001154282">
    <property type="component" value="Unassembled WGS sequence"/>
</dbReference>
<name>A0AAV0RXN2_9ROSI</name>
<feature type="coiled-coil region" evidence="1">
    <location>
        <begin position="5"/>
        <end position="36"/>
    </location>
</feature>
<accession>A0AAV0RXN2</accession>
<reference evidence="2" key="1">
    <citation type="submission" date="2022-08" db="EMBL/GenBank/DDBJ databases">
        <authorList>
            <person name="Gutierrez-Valencia J."/>
        </authorList>
    </citation>
    <scope>NUCLEOTIDE SEQUENCE</scope>
</reference>
<keyword evidence="1" id="KW-0175">Coiled coil</keyword>
<evidence type="ECO:0000313" key="2">
    <source>
        <dbReference type="EMBL" id="CAI0561313.1"/>
    </source>
</evidence>
<dbReference type="EMBL" id="CAMGYJ010000011">
    <property type="protein sequence ID" value="CAI0561313.1"/>
    <property type="molecule type" value="Genomic_DNA"/>
</dbReference>
<keyword evidence="3" id="KW-1185">Reference proteome</keyword>
<organism evidence="2 3">
    <name type="scientific">Linum tenue</name>
    <dbReference type="NCBI Taxonomy" id="586396"/>
    <lineage>
        <taxon>Eukaryota</taxon>
        <taxon>Viridiplantae</taxon>
        <taxon>Streptophyta</taxon>
        <taxon>Embryophyta</taxon>
        <taxon>Tracheophyta</taxon>
        <taxon>Spermatophyta</taxon>
        <taxon>Magnoliopsida</taxon>
        <taxon>eudicotyledons</taxon>
        <taxon>Gunneridae</taxon>
        <taxon>Pentapetalae</taxon>
        <taxon>rosids</taxon>
        <taxon>fabids</taxon>
        <taxon>Malpighiales</taxon>
        <taxon>Linaceae</taxon>
        <taxon>Linum</taxon>
    </lineage>
</organism>
<gene>
    <name evidence="2" type="ORF">LITE_LOCUS50049</name>
</gene>
<sequence length="44" mass="5297">MECRLAMAELRVTEAREEATRSLDEMRIQMKTREEQFSSKSCEW</sequence>
<feature type="non-terminal residue" evidence="2">
    <location>
        <position position="44"/>
    </location>
</feature>
<dbReference type="AlphaFoldDB" id="A0AAV0RXN2"/>
<comment type="caution">
    <text evidence="2">The sequence shown here is derived from an EMBL/GenBank/DDBJ whole genome shotgun (WGS) entry which is preliminary data.</text>
</comment>